<dbReference type="GO" id="GO:0006508">
    <property type="term" value="P:proteolysis"/>
    <property type="evidence" value="ECO:0007669"/>
    <property type="project" value="InterPro"/>
</dbReference>
<dbReference type="AlphaFoldDB" id="A0A084H1H5"/>
<gene>
    <name evidence="3" type="ORF">GS18_0200110</name>
</gene>
<dbReference type="PANTHER" id="PTHR22946">
    <property type="entry name" value="DIENELACTONE HYDROLASE DOMAIN-CONTAINING PROTEIN-RELATED"/>
    <property type="match status" value="1"/>
</dbReference>
<dbReference type="InterPro" id="IPR050261">
    <property type="entry name" value="FrsA_esterase"/>
</dbReference>
<evidence type="ECO:0000313" key="4">
    <source>
        <dbReference type="Proteomes" id="UP000028549"/>
    </source>
</evidence>
<dbReference type="EMBL" id="JNVC02000001">
    <property type="protein sequence ID" value="KEZ53437.1"/>
    <property type="molecule type" value="Genomic_DNA"/>
</dbReference>
<reference evidence="3 4" key="1">
    <citation type="journal article" date="2005" name="Int. J. Syst. Evol. Microbiol.">
        <title>Bacillus cibi sp. nov., isolated from jeotgal, a traditional Korean fermented seafood.</title>
        <authorList>
            <person name="Yoon J.H."/>
            <person name="Lee C.H."/>
            <person name="Oh T.K."/>
        </authorList>
    </citation>
    <scope>NUCLEOTIDE SEQUENCE [LARGE SCALE GENOMIC DNA]</scope>
    <source>
        <strain evidence="3 4">DSM 16189</strain>
    </source>
</reference>
<keyword evidence="1" id="KW-0378">Hydrolase</keyword>
<name>A0A084H1H5_METID</name>
<keyword evidence="4" id="KW-1185">Reference proteome</keyword>
<dbReference type="InterPro" id="IPR001375">
    <property type="entry name" value="Peptidase_S9_cat"/>
</dbReference>
<dbReference type="STRING" id="246786.GS18_0200110"/>
<evidence type="ECO:0000256" key="1">
    <source>
        <dbReference type="ARBA" id="ARBA00022801"/>
    </source>
</evidence>
<dbReference type="Gene3D" id="3.40.50.1820">
    <property type="entry name" value="alpha/beta hydrolase"/>
    <property type="match status" value="1"/>
</dbReference>
<evidence type="ECO:0000259" key="2">
    <source>
        <dbReference type="Pfam" id="PF00326"/>
    </source>
</evidence>
<dbReference type="SUPFAM" id="SSF53474">
    <property type="entry name" value="alpha/beta-Hydrolases"/>
    <property type="match status" value="1"/>
</dbReference>
<comment type="caution">
    <text evidence="3">The sequence shown here is derived from an EMBL/GenBank/DDBJ whole genome shotgun (WGS) entry which is preliminary data.</text>
</comment>
<feature type="domain" description="Peptidase S9 prolyl oligopeptidase catalytic" evidence="2">
    <location>
        <begin position="94"/>
        <end position="242"/>
    </location>
</feature>
<organism evidence="3 4">
    <name type="scientific">Metabacillus indicus</name>
    <name type="common">Bacillus indicus</name>
    <dbReference type="NCBI Taxonomy" id="246786"/>
    <lineage>
        <taxon>Bacteria</taxon>
        <taxon>Bacillati</taxon>
        <taxon>Bacillota</taxon>
        <taxon>Bacilli</taxon>
        <taxon>Bacillales</taxon>
        <taxon>Bacillaceae</taxon>
        <taxon>Metabacillus</taxon>
    </lineage>
</organism>
<dbReference type="Proteomes" id="UP000028549">
    <property type="component" value="Unassembled WGS sequence"/>
</dbReference>
<proteinExistence type="predicted"/>
<evidence type="ECO:0000313" key="3">
    <source>
        <dbReference type="EMBL" id="KEZ53437.1"/>
    </source>
</evidence>
<dbReference type="PANTHER" id="PTHR22946:SF9">
    <property type="entry name" value="POLYKETIDE TRANSFERASE AF380"/>
    <property type="match status" value="1"/>
</dbReference>
<dbReference type="Pfam" id="PF00326">
    <property type="entry name" value="Peptidase_S9"/>
    <property type="match status" value="1"/>
</dbReference>
<dbReference type="RefSeq" id="WP_029565124.1">
    <property type="nucleotide sequence ID" value="NZ_JNVC02000001.1"/>
</dbReference>
<dbReference type="GO" id="GO:0008236">
    <property type="term" value="F:serine-type peptidase activity"/>
    <property type="evidence" value="ECO:0007669"/>
    <property type="project" value="InterPro"/>
</dbReference>
<accession>A0A084H1H5</accession>
<dbReference type="OrthoDB" id="31158at2"/>
<dbReference type="GO" id="GO:0052689">
    <property type="term" value="F:carboxylic ester hydrolase activity"/>
    <property type="evidence" value="ECO:0007669"/>
    <property type="project" value="UniProtKB-ARBA"/>
</dbReference>
<dbReference type="InterPro" id="IPR029058">
    <property type="entry name" value="AB_hydrolase_fold"/>
</dbReference>
<sequence>MIAVEKMTIDGIPVLHIARDADKNKKTPFVLFVHGFTSAKEHNLHYAYLLAERGIRVALPDALHHGERSGKVQGTELNMQFWSIVINEIKELDVIKSHFEKNGLIDPENIGVAGTSMGGIVTLGALTQYEWIKAAASLMGSPYYEQFSRQQIQYVQKMGMKVPLTDEELEKHFLSLQEYDLSLHTEKLASRPLLFWHGKKDNVVPFDPTYTFFKEIQSAYETKPEYLKFIADTNADHKVSREGLIATVDWFADFLCGSKSV</sequence>
<protein>
    <submittedName>
        <fullName evidence="3">Esterase</fullName>
    </submittedName>
</protein>